<dbReference type="Proteomes" id="UP000193144">
    <property type="component" value="Unassembled WGS sequence"/>
</dbReference>
<evidence type="ECO:0000313" key="2">
    <source>
        <dbReference type="Proteomes" id="UP000193144"/>
    </source>
</evidence>
<keyword evidence="2" id="KW-1185">Reference proteome</keyword>
<accession>A0A1Y1ZSP4</accession>
<dbReference type="InterPro" id="IPR038883">
    <property type="entry name" value="AN11006-like"/>
</dbReference>
<gene>
    <name evidence="1" type="ORF">BCR34DRAFT_562314</name>
</gene>
<dbReference type="OrthoDB" id="5372935at2759"/>
<comment type="caution">
    <text evidence="1">The sequence shown here is derived from an EMBL/GenBank/DDBJ whole genome shotgun (WGS) entry which is preliminary data.</text>
</comment>
<evidence type="ECO:0008006" key="3">
    <source>
        <dbReference type="Google" id="ProtNLM"/>
    </source>
</evidence>
<dbReference type="PANTHER" id="PTHR42085:SF1">
    <property type="entry name" value="F-BOX DOMAIN-CONTAINING PROTEIN"/>
    <property type="match status" value="1"/>
</dbReference>
<dbReference type="AlphaFoldDB" id="A0A1Y1ZSP4"/>
<proteinExistence type="predicted"/>
<organism evidence="1 2">
    <name type="scientific">Clohesyomyces aquaticus</name>
    <dbReference type="NCBI Taxonomy" id="1231657"/>
    <lineage>
        <taxon>Eukaryota</taxon>
        <taxon>Fungi</taxon>
        <taxon>Dikarya</taxon>
        <taxon>Ascomycota</taxon>
        <taxon>Pezizomycotina</taxon>
        <taxon>Dothideomycetes</taxon>
        <taxon>Pleosporomycetidae</taxon>
        <taxon>Pleosporales</taxon>
        <taxon>Lindgomycetaceae</taxon>
        <taxon>Clohesyomyces</taxon>
    </lineage>
</organism>
<sequence>MERRRTRRKMDTVIATPAHSSEPPRMGFTDLPPEIRNKVYRAVFAKCGDFNFGQPDNFQRSAALLRTCKVVHSEACSVLYGENRFIFDRNRHMRGAFWEKQQKEIGYKDVRQFLKMIGPENLAHLRDIKLIFEDATPASTPYLHSQEERRYLNDQHLIDCLRILRQAKLRKLHLNFLGRRVLVRTDVKFLGYLEQIKADEVVTDKCRQWYYPSKIHPILLEELIKTMKREPKLYVAERV</sequence>
<name>A0A1Y1ZSP4_9PLEO</name>
<reference evidence="1 2" key="1">
    <citation type="submission" date="2016-07" db="EMBL/GenBank/DDBJ databases">
        <title>Pervasive Adenine N6-methylation of Active Genes in Fungi.</title>
        <authorList>
            <consortium name="DOE Joint Genome Institute"/>
            <person name="Mondo S.J."/>
            <person name="Dannebaum R.O."/>
            <person name="Kuo R.C."/>
            <person name="Labutti K."/>
            <person name="Haridas S."/>
            <person name="Kuo A."/>
            <person name="Salamov A."/>
            <person name="Ahrendt S.R."/>
            <person name="Lipzen A."/>
            <person name="Sullivan W."/>
            <person name="Andreopoulos W.B."/>
            <person name="Clum A."/>
            <person name="Lindquist E."/>
            <person name="Daum C."/>
            <person name="Ramamoorthy G.K."/>
            <person name="Gryganskyi A."/>
            <person name="Culley D."/>
            <person name="Magnuson J.K."/>
            <person name="James T.Y."/>
            <person name="O'Malley M.A."/>
            <person name="Stajich J.E."/>
            <person name="Spatafora J.W."/>
            <person name="Visel A."/>
            <person name="Grigoriev I.V."/>
        </authorList>
    </citation>
    <scope>NUCLEOTIDE SEQUENCE [LARGE SCALE GENOMIC DNA]</scope>
    <source>
        <strain evidence="1 2">CBS 115471</strain>
    </source>
</reference>
<dbReference type="STRING" id="1231657.A0A1Y1ZSP4"/>
<dbReference type="PANTHER" id="PTHR42085">
    <property type="entry name" value="F-BOX DOMAIN-CONTAINING PROTEIN"/>
    <property type="match status" value="1"/>
</dbReference>
<protein>
    <recommendedName>
        <fullName evidence="3">F-box domain-containing protein</fullName>
    </recommendedName>
</protein>
<dbReference type="EMBL" id="MCFA01000043">
    <property type="protein sequence ID" value="ORY13262.1"/>
    <property type="molecule type" value="Genomic_DNA"/>
</dbReference>
<evidence type="ECO:0000313" key="1">
    <source>
        <dbReference type="EMBL" id="ORY13262.1"/>
    </source>
</evidence>